<dbReference type="Gene3D" id="2.160.20.10">
    <property type="entry name" value="Single-stranded right-handed beta-helix, Pectin lyase-like"/>
    <property type="match status" value="1"/>
</dbReference>
<dbReference type="Pfam" id="PF12545">
    <property type="entry name" value="DUF3739"/>
    <property type="match status" value="1"/>
</dbReference>
<evidence type="ECO:0000256" key="3">
    <source>
        <dbReference type="ARBA" id="ARBA00022729"/>
    </source>
</evidence>
<evidence type="ECO:0000256" key="1">
    <source>
        <dbReference type="ARBA" id="ARBA00004613"/>
    </source>
</evidence>
<dbReference type="Pfam" id="PF05860">
    <property type="entry name" value="TPS"/>
    <property type="match status" value="1"/>
</dbReference>
<reference evidence="6 7" key="1">
    <citation type="journal article" date="2006" name="J. Bacteriol.">
        <title>The genome sequence of the obligately chemolithoautotrophic, facultatively anaerobic bacterium Thiobacillus denitrificans.</title>
        <authorList>
            <person name="Beller H.R."/>
            <person name="Chain P.S."/>
            <person name="Letain T.E."/>
            <person name="Chakicherla A."/>
            <person name="Larimer F.W."/>
            <person name="Richardson P.M."/>
            <person name="Coleman M.A."/>
            <person name="Wood A.P."/>
            <person name="Kelly D.P."/>
        </authorList>
    </citation>
    <scope>NUCLEOTIDE SEQUENCE [LARGE SCALE GENOMIC DNA]</scope>
    <source>
        <strain evidence="6 7">ATCC 25259</strain>
    </source>
</reference>
<dbReference type="PANTHER" id="PTHR12338:SF8">
    <property type="entry name" value="HEME_HEMOPEXIN-BINDING PROTEIN"/>
    <property type="match status" value="1"/>
</dbReference>
<name>Q3SF24_THIDA</name>
<gene>
    <name evidence="6" type="ordered locus">Tbd_0355</name>
</gene>
<dbReference type="Proteomes" id="UP000008291">
    <property type="component" value="Chromosome"/>
</dbReference>
<dbReference type="SMART" id="SM00912">
    <property type="entry name" value="Haemagg_act"/>
    <property type="match status" value="1"/>
</dbReference>
<dbReference type="EMBL" id="CP000116">
    <property type="protein sequence ID" value="AAZ96308.1"/>
    <property type="molecule type" value="Genomic_DNA"/>
</dbReference>
<dbReference type="InterPro" id="IPR021026">
    <property type="entry name" value="Filamn_hemagglutn_DUF3739"/>
</dbReference>
<dbReference type="HOGENOM" id="CLU_000163_1_0_4"/>
<feature type="domain" description="Filamentous haemagglutinin FhaB/tRNA nuclease CdiA-like TPS" evidence="5">
    <location>
        <begin position="67"/>
        <end position="194"/>
    </location>
</feature>
<organism evidence="6 7">
    <name type="scientific">Thiobacillus denitrificans (strain ATCC 25259 / T1)</name>
    <dbReference type="NCBI Taxonomy" id="292415"/>
    <lineage>
        <taxon>Bacteria</taxon>
        <taxon>Pseudomonadati</taxon>
        <taxon>Pseudomonadota</taxon>
        <taxon>Betaproteobacteria</taxon>
        <taxon>Nitrosomonadales</taxon>
        <taxon>Thiobacillaceae</taxon>
        <taxon>Thiobacillus</taxon>
    </lineage>
</organism>
<dbReference type="eggNOG" id="COG3210">
    <property type="taxonomic scope" value="Bacteria"/>
</dbReference>
<evidence type="ECO:0000313" key="6">
    <source>
        <dbReference type="EMBL" id="AAZ96308.1"/>
    </source>
</evidence>
<dbReference type="STRING" id="292415.Tbd_0355"/>
<comment type="subcellular location">
    <subcellularLocation>
        <location evidence="1">Secreted</location>
    </subcellularLocation>
</comment>
<dbReference type="InterPro" id="IPR008638">
    <property type="entry name" value="FhaB/CdiA-like_TPS"/>
</dbReference>
<evidence type="ECO:0000256" key="2">
    <source>
        <dbReference type="ARBA" id="ARBA00022525"/>
    </source>
</evidence>
<dbReference type="InterPro" id="IPR024973">
    <property type="entry name" value="ESPR"/>
</dbReference>
<dbReference type="InterPro" id="IPR050909">
    <property type="entry name" value="Bact_Autotransporter_VF"/>
</dbReference>
<sequence>MRRALPAWFDKENLMNRDHYRLVFNPTLGMMVPVAEMARRSGKSGQRKAASGAALALAGVLSAGPVQAELPVAAANFVTAGSALLPTQVGSRLLVNQTSDKAVLNWQSFNVSTGHEVQFRQIDGAGQLVPGANFTSLNRIWDLNPSVIAGSITQAVGQKANVILVNTNGIAFMGGSQVNLNTFTASTLNIADSFILNSFLGDPTKPQFEGTTGFIKVFEGAQITAGSQGRVMLIAPTVVNKGKVTAPDGQVIAAAGAKVYLRSATGDDDNVRGLLVEVERPAGLADADSANADVKDGVLDGQAVDLTNAAEDKLGHVTNLGELTAQRGNVTMVGFAVNQLGIARATTSVVANGSVYLMAKDGITTNAGLLTATNIGATSAGRVVLGENSLTEILPDVADPTTGLDGTTGTGLAKISQVKILGRDIRMAGGATIDAPAAAVEFRATDNPSDPTVLRDAGQNASDTARIHIASGARIDVAGLENVAVSVARNSVEVELRGDELKDSPVNQQGPLRGEKVYVDINRALANSDAGKATLIARDSLESYQAKLERGVAERSTAGGTVHVLSEGETILEHGAVFDLSGGSVKYTAGTVKTTLLTTNGKPVDIADAGGQTRYDGIATRFVKNYGRWNVKEVIDLGQSYRYDPGYVEGRDAGALNVVGMKAVVMQADVQGRTTTGELQRDAGVSPAGARLAIGRDVVDFSTNRHDYKLNQRVEIADNGATLPADFKFGDELAQTLKDTLVLKPALMGKDNVAQLEIFSNQAAEVRDALRMPTGGSAAITAQGVAVNADIHTDAGKIALTAERNYFNVDAPSLDVTVGDGVSLSARGGWVNDLPGTGEKSLDAVAVDGGSIRLAAAGNVVLGDDTLLDVGGGVRVKPDGKIKAGNGGDVTLEAGQALRLGGEVHGEALGKGGTYTLKTKKIQIGGATDADTLNLDAAFFERGGFANFNLTGFDGVDIADGTTLRPTVVSRELLAGYTLQPTGSDISAFSQLLKQDDRVRQAANVSFAASNTNAKIRLGESARILADDRAKVSFSAHTRVELLGEVQAAGGRVSAIATRGANDPFDATAAVWLGSNAVLDVSGVARTYTDSRGLTQGVVLAGGTVTLGGSVAADGAVKGGQAYVVTQAGSRIDVSGAAPVRLDVRNEAGLLGRDVGSDAGAVTIRTVEGALLDGMIVANGGGPTNRGGSFSLTLPAIDQTTRLNAGAPDHTRVLALASTTAPQAAGLTAGDAIPIERNGNTRIGAKALEAAGFDRMHFSSESGTIRLENGLNVGAEPDIPRAIPLRELTLDAPRIETAGGDVALAAETVRMGNYGAFGDTAGAAPTAKGTLTVNARQIELAGKLALEGMAQAALNGKDEIRLLGGIPETVTVDGRVFDKRPYGELKTTANMVFHGAVVAPASYVQYQILAPGKTLRFEQGGDAPRQPWSAFGSLTATAKDIVQGGNLWAPLGKIDLQAENTLTFENGSLTSVAADANSVLPFGKLQNGRTWTFDLGAPDTYSIELADVAEQKSILAAASKVDMQAGARVDLSGGGDAQAYEFTVGPGGSRDILADKNTYAILPGFTGGVAPTDAEEKIDRASGEAVYLAGVAGLKDGVYTLLPAHYALLPGAYAIKLDTGIKDVMPGQAYSRQDSVRIAAGYVTDTRVGAPKDANWQGIQVMTHDQVRARSEFTLTRASEFFADSRSRPQDAGLLSVSASGSGSDALKLGAVYDLAAGSGGRGAQVDLSALKLAVTSGAPAGLDPETVVLDAAKLNELGAESVLIGGTRTTSGDTTTLSVAAESLTLANDADHALKAGEVMLAATNTLALESGSAIDAQGASGDAGRYETGGNGAFVRVASTRASFARTGSPDRSQGTLTGASDSTLIATDSITLDATKDNAFNGRTRFERHKTENGAEVTTPVAGHLAVGASRINFGDAPVGSDGLTYTQGELNAIDLAGLTLISYTTFDLHGDVTVGKLDGGKPVLQSLTLQGAGLAGLNNAGKTARLNANQLTLANPNNAASFAAGRALGSGNLEVKADTLTLGSGDKQIQGFGAVTITANELVGSGTGTLEVDAPVMLNVARISGQRGADQAFNATNALIVAQHTADRVLAPVTALGAKWALQGSSLDFDSHAGLPSGTFKLTATAGDIELGENAEIDVAGRSIQFFDVTKPSWGGTAEFVSETGNVDFADGSNVDVSAAAGGVAGTLIVRAANGTFTLADGSGSGSVNGSAPGDGGGLRGEGARADVDVKSLDTVDDAGNPVASFSTFNTAFNTGGFDGGRSLRVRSGDVTIAETDKIKALDIRIAADGGKLDVAGELDASGTDAGRIELFAKGDVNVTGTASLSAKSRGANEDGGDLEIGTREGNLDLAEGSTIDVVGGAGGQGGTVLLRAPRSGVDVNVTALKSAGLAGARAVSVEAFRVYNEGEINEIGTLDNGNVSLAAADLDTIKADNAAFAGHLDAESNYVDHYAAIRDRLGQPTLHVLAGAEVHATGDLTLGENWNLKDMRDNGEAGVLTLRAEGHLNINGNLSDGFSVATPCAAATCVGRSPTSAALLGDDSWSYRLTAGADRAAADPMTVKPGDRDFTLAAGKLIRTGSGDIRVASGHDIRLVGTEAVIYTAGRNTGTLGGFTSPTPAASTYFSHGGGDVSLAAAGSIVGSPSAQLFNNWLFRQGRLNADASAYTTQPAWWVRFDLFQQGVGALGGGDVMLVAGGSVQNVSAHAPTQARLASSTPDAGALTKTGGGTVRVEAGGDVLGGQYYADRGDVVLKAGGEVGSGQVAFDKPIYTLLAVGDGEARVSAMKDVHIGTVFNPHLFNQSRSASNSKSTFNVAGTSGRDTAFSTYTDQSGAILHSLTGAATLHSTDAISGKQLHDSVYLYALNDKSSIDAYGLDLLPPSLSMVAFQGDVAVEGGTRVMLPAADATLELLARDSVRLHQTLVMSDRDPASIPSPALPANPRVDSVNNPKNLVAELSSIDKADPTLHAAVPVHAADPQPVRVHAMEGDVVGRSVASGGAATILDVSKAFDVRAGRDVVNVSIEAQHVNADNDRSRVQAGRDILFATGAVRTEGDHIHVGGPGVLDVIAGRDVDLGTSGGILSRGNTVNPELPELGADIRVAAGVGDRGIDYSGAVDRLLAKLDAGAPDDATLWQARWMTGDDSLTADSARAAVQGVKSQGVLVYEERVRAMLFTALRETGRDFNDADSDYAGHYARGYAALELVFPGIGDKYPDGEFKNYQGGINLFASRIQTQSGGNIEWVVPGGDMVVGLANTPEALLNLEGGETGKHDALGIVAAKEGDIQGFTRGDMLVNQSRILTIGGGDVLLWSSEGDIDAGKGKKTAVTVPPPLILVDGKGNVTQVLQGAASGSGIGALQPLGGTAGDVNLIAPKGTVNAGDAGIRAGNLNIAAQVVLGADNISVSGNSAGTPVADTSAVTAASSGASNAGDDVSSTTASLSQNLADAARAAEQLKQAFKPTFISAEVIGHGE</sequence>
<dbReference type="InterPro" id="IPR011050">
    <property type="entry name" value="Pectin_lyase_fold/virulence"/>
</dbReference>
<feature type="compositionally biased region" description="Gly residues" evidence="4">
    <location>
        <begin position="2207"/>
        <end position="2225"/>
    </location>
</feature>
<proteinExistence type="predicted"/>
<keyword evidence="3" id="KW-0732">Signal</keyword>
<dbReference type="GO" id="GO:0005576">
    <property type="term" value="C:extracellular region"/>
    <property type="evidence" value="ECO:0007669"/>
    <property type="project" value="UniProtKB-SubCell"/>
</dbReference>
<evidence type="ECO:0000313" key="7">
    <source>
        <dbReference type="Proteomes" id="UP000008291"/>
    </source>
</evidence>
<dbReference type="KEGG" id="tbd:Tbd_0355"/>
<dbReference type="NCBIfam" id="TIGR01901">
    <property type="entry name" value="adhes_NPXG"/>
    <property type="match status" value="1"/>
</dbReference>
<dbReference type="SUPFAM" id="SSF51126">
    <property type="entry name" value="Pectin lyase-like"/>
    <property type="match status" value="2"/>
</dbReference>
<keyword evidence="2" id="KW-0964">Secreted</keyword>
<dbReference type="InterPro" id="IPR012334">
    <property type="entry name" value="Pectin_lyas_fold"/>
</dbReference>
<accession>Q3SF24</accession>
<feature type="region of interest" description="Disordered" evidence="4">
    <location>
        <begin position="2206"/>
        <end position="2227"/>
    </location>
</feature>
<evidence type="ECO:0000259" key="5">
    <source>
        <dbReference type="SMART" id="SM00912"/>
    </source>
</evidence>
<keyword evidence="7" id="KW-1185">Reference proteome</keyword>
<dbReference type="Pfam" id="PF13018">
    <property type="entry name" value="ESPR"/>
    <property type="match status" value="1"/>
</dbReference>
<protein>
    <submittedName>
        <fullName evidence="6">Filamentous haemagglutinin-related protein</fullName>
    </submittedName>
</protein>
<feature type="region of interest" description="Disordered" evidence="4">
    <location>
        <begin position="2929"/>
        <end position="2948"/>
    </location>
</feature>
<evidence type="ECO:0000256" key="4">
    <source>
        <dbReference type="SAM" id="MobiDB-lite"/>
    </source>
</evidence>
<dbReference type="PANTHER" id="PTHR12338">
    <property type="entry name" value="AUTOTRANSPORTER"/>
    <property type="match status" value="1"/>
</dbReference>